<dbReference type="Proteomes" id="UP000076079">
    <property type="component" value="Chromosome"/>
</dbReference>
<sequence precursor="true">MNTFCRTALPILLPTVLLACDGRGPTEPTTVTQPTAAGQPAPPPPPGQTFNVAGVVTDERGAPMAGAVVTMAHWVGGHVEFPSVSTDATGGYAISFTANPLGSSFVARAQVVAEGYEEYWRSLMGTGGTTFTETFRLHRVTRMTAGDAMTLSVPPDTGECRGWVAEVCPIVRVVVPTDGRLRIEVIPSDGSAPTPPVEVCCVRGSEEYGNPITVPVAAGVELEVKVGMPRGYTTIQSFRVMTAFEAS</sequence>
<dbReference type="RefSeq" id="WP_110170657.1">
    <property type="nucleotide sequence ID" value="NZ_CP015136.1"/>
</dbReference>
<accession>A0A143PKA2</accession>
<dbReference type="SUPFAM" id="SSF49464">
    <property type="entry name" value="Carboxypeptidase regulatory domain-like"/>
    <property type="match status" value="1"/>
</dbReference>
<gene>
    <name evidence="3" type="ORF">LuPra_02062</name>
</gene>
<proteinExistence type="predicted"/>
<feature type="signal peptide" evidence="2">
    <location>
        <begin position="1"/>
        <end position="19"/>
    </location>
</feature>
<feature type="compositionally biased region" description="Low complexity" evidence="1">
    <location>
        <begin position="28"/>
        <end position="39"/>
    </location>
</feature>
<reference evidence="4" key="2">
    <citation type="submission" date="2016-04" db="EMBL/GenBank/DDBJ databases">
        <title>First Complete Genome Sequence of a Subdivision 6 Acidobacterium.</title>
        <authorList>
            <person name="Huang S."/>
            <person name="Vieira S."/>
            <person name="Bunk B."/>
            <person name="Riedel T."/>
            <person name="Sproeer C."/>
            <person name="Overmann J."/>
        </authorList>
    </citation>
    <scope>NUCLEOTIDE SEQUENCE [LARGE SCALE GENOMIC DNA]</scope>
    <source>
        <strain evidence="4">DSM 100886 HEG_-6_39</strain>
    </source>
</reference>
<protein>
    <recommendedName>
        <fullName evidence="5">Carboxypeptidase regulatory-like domain-containing protein</fullName>
    </recommendedName>
</protein>
<evidence type="ECO:0000313" key="3">
    <source>
        <dbReference type="EMBL" id="AMY08856.1"/>
    </source>
</evidence>
<dbReference type="InterPro" id="IPR008969">
    <property type="entry name" value="CarboxyPept-like_regulatory"/>
</dbReference>
<dbReference type="PATRIC" id="fig|1813736.3.peg.2165"/>
<reference evidence="3 4" key="1">
    <citation type="journal article" date="2016" name="Genome Announc.">
        <title>First Complete Genome Sequence of a Subdivision 6 Acidobacterium Strain.</title>
        <authorList>
            <person name="Huang S."/>
            <person name="Vieira S."/>
            <person name="Bunk B."/>
            <person name="Riedel T."/>
            <person name="Sproer C."/>
            <person name="Overmann J."/>
        </authorList>
    </citation>
    <scope>NUCLEOTIDE SEQUENCE [LARGE SCALE GENOMIC DNA]</scope>
    <source>
        <strain evidence="4">DSM 100886 HEG_-6_39</strain>
    </source>
</reference>
<name>A0A143PKA2_LUTPR</name>
<feature type="chain" id="PRO_5007511583" description="Carboxypeptidase regulatory-like domain-containing protein" evidence="2">
    <location>
        <begin position="20"/>
        <end position="247"/>
    </location>
</feature>
<keyword evidence="4" id="KW-1185">Reference proteome</keyword>
<dbReference type="PROSITE" id="PS51257">
    <property type="entry name" value="PROKAR_LIPOPROTEIN"/>
    <property type="match status" value="1"/>
</dbReference>
<organism evidence="3 4">
    <name type="scientific">Luteitalea pratensis</name>
    <dbReference type="NCBI Taxonomy" id="1855912"/>
    <lineage>
        <taxon>Bacteria</taxon>
        <taxon>Pseudomonadati</taxon>
        <taxon>Acidobacteriota</taxon>
        <taxon>Vicinamibacteria</taxon>
        <taxon>Vicinamibacterales</taxon>
        <taxon>Vicinamibacteraceae</taxon>
        <taxon>Luteitalea</taxon>
    </lineage>
</organism>
<feature type="region of interest" description="Disordered" evidence="1">
    <location>
        <begin position="24"/>
        <end position="46"/>
    </location>
</feature>
<evidence type="ECO:0000256" key="1">
    <source>
        <dbReference type="SAM" id="MobiDB-lite"/>
    </source>
</evidence>
<dbReference type="AlphaFoldDB" id="A0A143PKA2"/>
<evidence type="ECO:0000256" key="2">
    <source>
        <dbReference type="SAM" id="SignalP"/>
    </source>
</evidence>
<dbReference type="EMBL" id="CP015136">
    <property type="protein sequence ID" value="AMY08856.1"/>
    <property type="molecule type" value="Genomic_DNA"/>
</dbReference>
<keyword evidence="2" id="KW-0732">Signal</keyword>
<evidence type="ECO:0008006" key="5">
    <source>
        <dbReference type="Google" id="ProtNLM"/>
    </source>
</evidence>
<evidence type="ECO:0000313" key="4">
    <source>
        <dbReference type="Proteomes" id="UP000076079"/>
    </source>
</evidence>
<dbReference type="Gene3D" id="2.60.40.1120">
    <property type="entry name" value="Carboxypeptidase-like, regulatory domain"/>
    <property type="match status" value="1"/>
</dbReference>
<dbReference type="KEGG" id="abac:LuPra_02062"/>